<proteinExistence type="predicted"/>
<dbReference type="EMBL" id="JAYMGO010000013">
    <property type="protein sequence ID" value="KAL1262949.1"/>
    <property type="molecule type" value="Genomic_DNA"/>
</dbReference>
<protein>
    <submittedName>
        <fullName evidence="1">Uncharacterized protein</fullName>
    </submittedName>
</protein>
<sequence>MPGDSAFPSGTPSFQLLINYSHISHPILLSLLNMRDLFLSPNSAVRGIVSELSVLDAGGRLLAAHLQLSPDSSAAKELIFTFAAMACHDALSINAYLAGFSSTHSVSRNRLKVHSSNPYHTTLPFHALQLLHPSICASHTLLVAHRP</sequence>
<evidence type="ECO:0000313" key="1">
    <source>
        <dbReference type="EMBL" id="KAL1262949.1"/>
    </source>
</evidence>
<dbReference type="Proteomes" id="UP001558613">
    <property type="component" value="Unassembled WGS sequence"/>
</dbReference>
<accession>A0ABR3MG60</accession>
<keyword evidence="2" id="KW-1185">Reference proteome</keyword>
<organism evidence="1 2">
    <name type="scientific">Cirrhinus molitorella</name>
    <name type="common">mud carp</name>
    <dbReference type="NCBI Taxonomy" id="172907"/>
    <lineage>
        <taxon>Eukaryota</taxon>
        <taxon>Metazoa</taxon>
        <taxon>Chordata</taxon>
        <taxon>Craniata</taxon>
        <taxon>Vertebrata</taxon>
        <taxon>Euteleostomi</taxon>
        <taxon>Actinopterygii</taxon>
        <taxon>Neopterygii</taxon>
        <taxon>Teleostei</taxon>
        <taxon>Ostariophysi</taxon>
        <taxon>Cypriniformes</taxon>
        <taxon>Cyprinidae</taxon>
        <taxon>Labeoninae</taxon>
        <taxon>Labeonini</taxon>
        <taxon>Cirrhinus</taxon>
    </lineage>
</organism>
<evidence type="ECO:0000313" key="2">
    <source>
        <dbReference type="Proteomes" id="UP001558613"/>
    </source>
</evidence>
<gene>
    <name evidence="1" type="ORF">QQF64_005688</name>
</gene>
<comment type="caution">
    <text evidence="1">The sequence shown here is derived from an EMBL/GenBank/DDBJ whole genome shotgun (WGS) entry which is preliminary data.</text>
</comment>
<reference evidence="1 2" key="1">
    <citation type="submission" date="2023-09" db="EMBL/GenBank/DDBJ databases">
        <authorList>
            <person name="Wang M."/>
        </authorList>
    </citation>
    <scope>NUCLEOTIDE SEQUENCE [LARGE SCALE GENOMIC DNA]</scope>
    <source>
        <strain evidence="1">GT-2023</strain>
        <tissue evidence="1">Liver</tissue>
    </source>
</reference>
<name>A0ABR3MG60_9TELE</name>